<keyword evidence="1" id="KW-0963">Cytoplasm</keyword>
<keyword evidence="2" id="KW-0540">Nuclease</keyword>
<dbReference type="InterPro" id="IPR055132">
    <property type="entry name" value="RNase_J_b_CASP"/>
</dbReference>
<dbReference type="Gene3D" id="3.10.20.580">
    <property type="match status" value="1"/>
</dbReference>
<dbReference type="Pfam" id="PF22505">
    <property type="entry name" value="RNase_J_b_CASP"/>
    <property type="match status" value="1"/>
</dbReference>
<dbReference type="EMBL" id="JARGYT010000052">
    <property type="protein sequence ID" value="MDZ5762467.1"/>
    <property type="molecule type" value="Genomic_DNA"/>
</dbReference>
<keyword evidence="3" id="KW-0479">Metal-binding</keyword>
<evidence type="ECO:0000256" key="4">
    <source>
        <dbReference type="ARBA" id="ARBA00022801"/>
    </source>
</evidence>
<organism evidence="9 10">
    <name type="scientific">Candidatus Cyrtobacter comes</name>
    <dbReference type="NCBI Taxonomy" id="675776"/>
    <lineage>
        <taxon>Bacteria</taxon>
        <taxon>Pseudomonadati</taxon>
        <taxon>Pseudomonadota</taxon>
        <taxon>Alphaproteobacteria</taxon>
        <taxon>Rickettsiales</taxon>
        <taxon>Candidatus Midichloriaceae</taxon>
        <taxon>Candidatus Cyrtobacter</taxon>
    </lineage>
</organism>
<dbReference type="Gene3D" id="3.40.50.10710">
    <property type="entry name" value="Metallo-hydrolase/oxidoreductase"/>
    <property type="match status" value="1"/>
</dbReference>
<evidence type="ECO:0000256" key="2">
    <source>
        <dbReference type="ARBA" id="ARBA00022722"/>
    </source>
</evidence>
<dbReference type="InterPro" id="IPR011108">
    <property type="entry name" value="RMMBL"/>
</dbReference>
<keyword evidence="10" id="KW-1185">Reference proteome</keyword>
<gene>
    <name evidence="9" type="ORF">Cyrtocomes_00851</name>
</gene>
<dbReference type="PANTHER" id="PTHR43694">
    <property type="entry name" value="RIBONUCLEASE J"/>
    <property type="match status" value="1"/>
</dbReference>
<keyword evidence="4" id="KW-0378">Hydrolase</keyword>
<keyword evidence="6" id="KW-0269">Exonuclease</keyword>
<evidence type="ECO:0000259" key="8">
    <source>
        <dbReference type="SMART" id="SM00849"/>
    </source>
</evidence>
<evidence type="ECO:0000256" key="5">
    <source>
        <dbReference type="ARBA" id="ARBA00022833"/>
    </source>
</evidence>
<dbReference type="InterPro" id="IPR042173">
    <property type="entry name" value="RNase_J_2"/>
</dbReference>
<dbReference type="RefSeq" id="WP_322497934.1">
    <property type="nucleotide sequence ID" value="NZ_JARGYT010000052.1"/>
</dbReference>
<feature type="domain" description="Metallo-beta-lactamase" evidence="8">
    <location>
        <begin position="22"/>
        <end position="225"/>
    </location>
</feature>
<sequence>MNLKKYKNAVLFIPLGGAGEIGMNLNVYICNERILIVDIGIGFADERFPGIDIIIPDISFLREYRENIDGVVLTHAHEDHIGGCPYILDELCAPVYTTKFTAAVLRAKLREHGMDKEISINEVEKNSSFMIGEEFEIEMVHITHSVPENNGVLIKTRAGNIFHTGDWKFDEMPAFGSASNYDRLISIGKDGVLAMVCDSTNIFEEDEVRSESLLRDSLINIISSINEGLIAVTTFASNIARLISIYEAAKKANRQVVLIGRALWRMYNAAKEVGFLDESSKFLDIEEAGDFQKQNLLIVCTGCQGEPLAATNKLANDEFKNISLTSGDTAIFSSKIIPGNEKRIFALFNKFCDKGVKVITEKNNFVHLSGHPSKREVKEMYGMIKPKIAIPVHGEAIHIAEHANIAEKLGCEYSFKVKNGDVVLLNEEPYKLGRVQSGYSLIDGNSILGENSAVIKERKKMMFSGVIFVSLFIIKGSAVYTIDAPGLFDEEVNKDVLKMVKNRVNQIILEAGSSLKNKVKSVERSIISSLKKLVKNELGKQPLIICSSKMM</sequence>
<dbReference type="NCBIfam" id="TIGR00649">
    <property type="entry name" value="MG423"/>
    <property type="match status" value="1"/>
</dbReference>
<dbReference type="InterPro" id="IPR041636">
    <property type="entry name" value="RNase_J_C"/>
</dbReference>
<evidence type="ECO:0000256" key="3">
    <source>
        <dbReference type="ARBA" id="ARBA00022723"/>
    </source>
</evidence>
<dbReference type="PANTHER" id="PTHR43694:SF1">
    <property type="entry name" value="RIBONUCLEASE J"/>
    <property type="match status" value="1"/>
</dbReference>
<evidence type="ECO:0000256" key="6">
    <source>
        <dbReference type="ARBA" id="ARBA00022839"/>
    </source>
</evidence>
<dbReference type="CDD" id="cd07714">
    <property type="entry name" value="RNaseJ_MBL-fold"/>
    <property type="match status" value="1"/>
</dbReference>
<dbReference type="InterPro" id="IPR036866">
    <property type="entry name" value="RibonucZ/Hydroxyglut_hydro"/>
</dbReference>
<dbReference type="Proteomes" id="UP001293791">
    <property type="component" value="Unassembled WGS sequence"/>
</dbReference>
<keyword evidence="7" id="KW-0694">RNA-binding</keyword>
<dbReference type="InterPro" id="IPR004613">
    <property type="entry name" value="RNase_J"/>
</dbReference>
<protein>
    <submittedName>
        <fullName evidence="9">Ribonuclease J</fullName>
    </submittedName>
</protein>
<dbReference type="SMART" id="SM00849">
    <property type="entry name" value="Lactamase_B"/>
    <property type="match status" value="1"/>
</dbReference>
<dbReference type="InterPro" id="IPR001279">
    <property type="entry name" value="Metallo-B-lactamas"/>
</dbReference>
<dbReference type="SUPFAM" id="SSF56281">
    <property type="entry name" value="Metallo-hydrolase/oxidoreductase"/>
    <property type="match status" value="1"/>
</dbReference>
<evidence type="ECO:0000256" key="7">
    <source>
        <dbReference type="ARBA" id="ARBA00022884"/>
    </source>
</evidence>
<dbReference type="Gene3D" id="3.60.15.10">
    <property type="entry name" value="Ribonuclease Z/Hydroxyacylglutathione hydrolase-like"/>
    <property type="match status" value="1"/>
</dbReference>
<comment type="caution">
    <text evidence="9">The sequence shown here is derived from an EMBL/GenBank/DDBJ whole genome shotgun (WGS) entry which is preliminary data.</text>
</comment>
<evidence type="ECO:0000313" key="9">
    <source>
        <dbReference type="EMBL" id="MDZ5762467.1"/>
    </source>
</evidence>
<name>A0ABU5L8L4_9RICK</name>
<dbReference type="Pfam" id="PF07521">
    <property type="entry name" value="RMMBL"/>
    <property type="match status" value="1"/>
</dbReference>
<proteinExistence type="predicted"/>
<reference evidence="9 10" key="1">
    <citation type="submission" date="2023-02" db="EMBL/GenBank/DDBJ databases">
        <title>Host association and intracellularity evolved multiple times independently in the Rickettsiales.</title>
        <authorList>
            <person name="Castelli M."/>
            <person name="Nardi T."/>
            <person name="Gammuto L."/>
            <person name="Bellinzona G."/>
            <person name="Sabaneyeva E."/>
            <person name="Potekhin A."/>
            <person name="Serra V."/>
            <person name="Petroni G."/>
            <person name="Sassera D."/>
        </authorList>
    </citation>
    <scope>NUCLEOTIDE SEQUENCE [LARGE SCALE GENOMIC DNA]</scope>
    <source>
        <strain evidence="9 10">BOD18</strain>
    </source>
</reference>
<dbReference type="Pfam" id="PF12706">
    <property type="entry name" value="Lactamase_B_2"/>
    <property type="match status" value="1"/>
</dbReference>
<dbReference type="Pfam" id="PF17770">
    <property type="entry name" value="RNase_J_C"/>
    <property type="match status" value="1"/>
</dbReference>
<evidence type="ECO:0000256" key="1">
    <source>
        <dbReference type="ARBA" id="ARBA00022490"/>
    </source>
</evidence>
<evidence type="ECO:0000313" key="10">
    <source>
        <dbReference type="Proteomes" id="UP001293791"/>
    </source>
</evidence>
<accession>A0ABU5L8L4</accession>
<keyword evidence="5" id="KW-0862">Zinc</keyword>